<evidence type="ECO:0000313" key="5">
    <source>
        <dbReference type="Proteomes" id="UP000070659"/>
    </source>
</evidence>
<dbReference type="SUPFAM" id="SSF81606">
    <property type="entry name" value="PP2C-like"/>
    <property type="match status" value="1"/>
</dbReference>
<dbReference type="Gene3D" id="3.60.40.10">
    <property type="entry name" value="PPM-type phosphatase domain"/>
    <property type="match status" value="1"/>
</dbReference>
<dbReference type="PANTHER" id="PTHR47992">
    <property type="entry name" value="PROTEIN PHOSPHATASE"/>
    <property type="match status" value="1"/>
</dbReference>
<dbReference type="EMBL" id="JYIJ01000019">
    <property type="protein sequence ID" value="KWW98291.1"/>
    <property type="molecule type" value="Genomic_DNA"/>
</dbReference>
<organism evidence="2 5">
    <name type="scientific">Carbonactinospora thermoautotrophica</name>
    <dbReference type="NCBI Taxonomy" id="1469144"/>
    <lineage>
        <taxon>Bacteria</taxon>
        <taxon>Bacillati</taxon>
        <taxon>Actinomycetota</taxon>
        <taxon>Actinomycetes</taxon>
        <taxon>Kitasatosporales</taxon>
        <taxon>Carbonactinosporaceae</taxon>
        <taxon>Carbonactinospora</taxon>
    </lineage>
</organism>
<dbReference type="InterPro" id="IPR015655">
    <property type="entry name" value="PP2C"/>
</dbReference>
<dbReference type="SMART" id="SM00331">
    <property type="entry name" value="PP2C_SIG"/>
    <property type="match status" value="1"/>
</dbReference>
<dbReference type="PROSITE" id="PS51746">
    <property type="entry name" value="PPM_2"/>
    <property type="match status" value="1"/>
</dbReference>
<dbReference type="GO" id="GO:0004722">
    <property type="term" value="F:protein serine/threonine phosphatase activity"/>
    <property type="evidence" value="ECO:0007669"/>
    <property type="project" value="InterPro"/>
</dbReference>
<dbReference type="CDD" id="cd00143">
    <property type="entry name" value="PP2Cc"/>
    <property type="match status" value="1"/>
</dbReference>
<dbReference type="Proteomes" id="UP000070598">
    <property type="component" value="Unassembled WGS sequence"/>
</dbReference>
<reference evidence="4" key="1">
    <citation type="submission" date="2015-02" db="EMBL/GenBank/DDBJ databases">
        <title>Physiological reanalysis, assessment of diazotrophy, and genome sequences of multiple isolates of Streptomyces thermoautotrophicus.</title>
        <authorList>
            <person name="MacKellar D.C."/>
            <person name="Lieber L."/>
            <person name="Norman J."/>
            <person name="Bolger A."/>
            <person name="Tobin C."/>
            <person name="Murray J.W."/>
            <person name="Friesen M."/>
            <person name="Prell J."/>
        </authorList>
    </citation>
    <scope>NUCLEOTIDE SEQUENCE [LARGE SCALE GENOMIC DNA]</scope>
    <source>
        <strain evidence="4">UBT1</strain>
    </source>
</reference>
<sequence length="259" mass="26939">MVTVLTHRGAVREANEDALVIGPCTVAGVDMTDPVTLTVPLTSPLVVAVADGLGGHAAGEVAAALAVNRLAKAGAGLADREEITALLERINEELYEAVDGDPRLTAMGTTVAGLVLTPGEALWFNVGDSRVYREVAGRLSQLSEDDSPRHPDGRPLSPTSVVMQALGGSLALRAITPHVGADPVEHPTRWLLCSDGLTDLVSDADLAWILAAAPADDPAAVRSLFTAAMDASGRDNITIALVRYDPRHAHAAGRSPSRD</sequence>
<evidence type="ECO:0000259" key="1">
    <source>
        <dbReference type="PROSITE" id="PS51746"/>
    </source>
</evidence>
<dbReference type="AlphaFoldDB" id="A0A132MLJ7"/>
<dbReference type="SMART" id="SM00332">
    <property type="entry name" value="PP2Cc"/>
    <property type="match status" value="1"/>
</dbReference>
<evidence type="ECO:0000313" key="4">
    <source>
        <dbReference type="Proteomes" id="UP000070598"/>
    </source>
</evidence>
<gene>
    <name evidence="2" type="ORF">TH66_21080</name>
    <name evidence="3" type="ORF">TR74_13065</name>
</gene>
<dbReference type="InterPro" id="IPR036457">
    <property type="entry name" value="PPM-type-like_dom_sf"/>
</dbReference>
<protein>
    <recommendedName>
        <fullName evidence="1">PPM-type phosphatase domain-containing protein</fullName>
    </recommendedName>
</protein>
<accession>A0A132MLJ7</accession>
<comment type="caution">
    <text evidence="2">The sequence shown here is derived from an EMBL/GenBank/DDBJ whole genome shotgun (WGS) entry which is preliminary data.</text>
</comment>
<dbReference type="Proteomes" id="UP000070659">
    <property type="component" value="Unassembled WGS sequence"/>
</dbReference>
<reference evidence="2 5" key="2">
    <citation type="submission" date="2015-02" db="EMBL/GenBank/DDBJ databases">
        <title>Physiological reanalysis, assessment of diazotrophy, and genome sequences of multiple isolates of Streptomyces thermoautotrophicus.</title>
        <authorList>
            <person name="MacKellar D.C."/>
            <person name="Lieber L."/>
            <person name="Norman J."/>
            <person name="Bolger A."/>
            <person name="Tobin C."/>
            <person name="Murray J.W."/>
            <person name="Prell J."/>
        </authorList>
    </citation>
    <scope>NUCLEOTIDE SEQUENCE [LARGE SCALE GENOMIC DNA]</scope>
    <source>
        <strain evidence="2 5">UBT1</strain>
    </source>
</reference>
<proteinExistence type="predicted"/>
<evidence type="ECO:0000313" key="2">
    <source>
        <dbReference type="EMBL" id="KWW98291.1"/>
    </source>
</evidence>
<evidence type="ECO:0000313" key="3">
    <source>
        <dbReference type="EMBL" id="KWX08852.1"/>
    </source>
</evidence>
<feature type="domain" description="PPM-type phosphatase" evidence="1">
    <location>
        <begin position="1"/>
        <end position="244"/>
    </location>
</feature>
<name>A0A132MLJ7_9ACTN</name>
<dbReference type="EMBL" id="JYIK01000930">
    <property type="protein sequence ID" value="KWX08852.1"/>
    <property type="molecule type" value="Genomic_DNA"/>
</dbReference>
<dbReference type="PATRIC" id="fig|1469144.8.peg.841"/>
<dbReference type="Pfam" id="PF13672">
    <property type="entry name" value="PP2C_2"/>
    <property type="match status" value="1"/>
</dbReference>
<dbReference type="InterPro" id="IPR001932">
    <property type="entry name" value="PPM-type_phosphatase-like_dom"/>
</dbReference>